<name>A0A949JWB1_9FIRM</name>
<sequence length="518" mass="55035">MSKCKKLITILLCGIMVFGMSLTAFATETQTPTPTPTSGGATPTPAPTPDPTPEQTPNPPQSTNINGNVMVGGTWQTPVANAGGLVNVVLPLVNMAELSVTDVIVTPVISGDPAVWPFEIEKSSYTETLPILPGEECGLGPIERRQEITWTLKTRKDAINGYQPVTFQVQFKNPDESAGSASLVTYVKVTGGTGANSAQGTGSVPRVIISGFTTNPENVRAGESFDLTLHIRNTSKSTAVSNCEFDIQTTEETTSSGGSGSTTTVSAPAFLPTSGSSTIFVDKIPADSTKDVTINMTPRADLMQKPYAISVNMKYEDSNAKEYTADASVSIPVKQEAKLDISEPEVMPESVEVGQQTNVMFSIYNTGKTILYNVSVKFQADSINGGEAYLGNISPGATGNVDTMVNGIQPTMDEGIVKAVITYEDDAGNVATLEKDITLYVTEPMAMDPGMMDPGMMDPGMDEQGGGFNIWFVLGPVIALVVIGGIVAIVIIRKKKKERLEREGIEDEIAGLDQDEHQ</sequence>
<keyword evidence="6" id="KW-1185">Reference proteome</keyword>
<organism evidence="5 6">
    <name type="scientific">Diplocloster agilis</name>
    <dbReference type="NCBI Taxonomy" id="2850323"/>
    <lineage>
        <taxon>Bacteria</taxon>
        <taxon>Bacillati</taxon>
        <taxon>Bacillota</taxon>
        <taxon>Clostridia</taxon>
        <taxon>Lachnospirales</taxon>
        <taxon>Lachnospiraceae</taxon>
        <taxon>Diplocloster</taxon>
    </lineage>
</organism>
<evidence type="ECO:0000256" key="3">
    <source>
        <dbReference type="SAM" id="SignalP"/>
    </source>
</evidence>
<feature type="chain" id="PRO_5037831943" description="CARDB domain-containing protein" evidence="3">
    <location>
        <begin position="27"/>
        <end position="518"/>
    </location>
</feature>
<feature type="compositionally biased region" description="Pro residues" evidence="1">
    <location>
        <begin position="44"/>
        <end position="60"/>
    </location>
</feature>
<feature type="region of interest" description="Disordered" evidence="1">
    <location>
        <begin position="29"/>
        <end position="68"/>
    </location>
</feature>
<feature type="signal peptide" evidence="3">
    <location>
        <begin position="1"/>
        <end position="26"/>
    </location>
</feature>
<evidence type="ECO:0000256" key="2">
    <source>
        <dbReference type="SAM" id="Phobius"/>
    </source>
</evidence>
<evidence type="ECO:0000313" key="5">
    <source>
        <dbReference type="EMBL" id="MBU9734922.1"/>
    </source>
</evidence>
<dbReference type="Pfam" id="PF07705">
    <property type="entry name" value="CARDB"/>
    <property type="match status" value="1"/>
</dbReference>
<gene>
    <name evidence="5" type="ORF">KTH89_00140</name>
</gene>
<keyword evidence="2" id="KW-1133">Transmembrane helix</keyword>
<feature type="compositionally biased region" description="Low complexity" evidence="1">
    <location>
        <begin position="29"/>
        <end position="43"/>
    </location>
</feature>
<reference evidence="5" key="1">
    <citation type="submission" date="2021-06" db="EMBL/GenBank/DDBJ databases">
        <title>Description of novel taxa of the family Lachnospiraceae.</title>
        <authorList>
            <person name="Chaplin A.V."/>
            <person name="Sokolova S.R."/>
            <person name="Pikina A.P."/>
            <person name="Korzhanova M."/>
            <person name="Belova V."/>
            <person name="Korostin D."/>
            <person name="Efimov B.A."/>
        </authorList>
    </citation>
    <scope>NUCLEOTIDE SEQUENCE</scope>
    <source>
        <strain evidence="5">ASD5720</strain>
    </source>
</reference>
<dbReference type="AlphaFoldDB" id="A0A949JWB1"/>
<dbReference type="Proteomes" id="UP000712157">
    <property type="component" value="Unassembled WGS sequence"/>
</dbReference>
<dbReference type="InterPro" id="IPR011635">
    <property type="entry name" value="CARDB"/>
</dbReference>
<evidence type="ECO:0000313" key="6">
    <source>
        <dbReference type="Proteomes" id="UP000712157"/>
    </source>
</evidence>
<keyword evidence="3" id="KW-0732">Signal</keyword>
<proteinExistence type="predicted"/>
<feature type="transmembrane region" description="Helical" evidence="2">
    <location>
        <begin position="470"/>
        <end position="492"/>
    </location>
</feature>
<feature type="domain" description="CARDB" evidence="4">
    <location>
        <begin position="343"/>
        <end position="405"/>
    </location>
</feature>
<protein>
    <recommendedName>
        <fullName evidence="4">CARDB domain-containing protein</fullName>
    </recommendedName>
</protein>
<dbReference type="RefSeq" id="WP_275061729.1">
    <property type="nucleotide sequence ID" value="NZ_JAHQCW010000001.1"/>
</dbReference>
<keyword evidence="2" id="KW-0472">Membrane</keyword>
<keyword evidence="2" id="KW-0812">Transmembrane</keyword>
<dbReference type="PANTHER" id="PTHR35902">
    <property type="entry name" value="S-LAYER DOMAIN-LIKE PROTEIN-RELATED"/>
    <property type="match status" value="1"/>
</dbReference>
<evidence type="ECO:0000256" key="1">
    <source>
        <dbReference type="SAM" id="MobiDB-lite"/>
    </source>
</evidence>
<dbReference type="EMBL" id="JAHQCW010000001">
    <property type="protein sequence ID" value="MBU9734922.1"/>
    <property type="molecule type" value="Genomic_DNA"/>
</dbReference>
<evidence type="ECO:0000259" key="4">
    <source>
        <dbReference type="Pfam" id="PF07705"/>
    </source>
</evidence>
<comment type="caution">
    <text evidence="5">The sequence shown here is derived from an EMBL/GenBank/DDBJ whole genome shotgun (WGS) entry which is preliminary data.</text>
</comment>
<accession>A0A949JWB1</accession>